<name>A0A2P1P761_9RICK</name>
<dbReference type="CDD" id="cd12152">
    <property type="entry name" value="F1-ATPase_delta"/>
    <property type="match status" value="1"/>
</dbReference>
<dbReference type="GO" id="GO:0046933">
    <property type="term" value="F:proton-transporting ATP synthase activity, rotational mechanism"/>
    <property type="evidence" value="ECO:0007669"/>
    <property type="project" value="UniProtKB-UniRule"/>
</dbReference>
<dbReference type="RefSeq" id="WP_106873982.1">
    <property type="nucleotide sequence ID" value="NZ_CP027845.1"/>
</dbReference>
<keyword evidence="9 10" id="KW-0066">ATP synthesis</keyword>
<evidence type="ECO:0000256" key="5">
    <source>
        <dbReference type="ARBA" id="ARBA00022781"/>
    </source>
</evidence>
<dbReference type="AlphaFoldDB" id="A0A2P1P761"/>
<evidence type="ECO:0000256" key="6">
    <source>
        <dbReference type="ARBA" id="ARBA00023065"/>
    </source>
</evidence>
<dbReference type="GO" id="GO:0012505">
    <property type="term" value="C:endomembrane system"/>
    <property type="evidence" value="ECO:0007669"/>
    <property type="project" value="UniProtKB-SubCell"/>
</dbReference>
<gene>
    <name evidence="10" type="primary">atpC</name>
    <name evidence="12" type="ORF">phytr_1490</name>
</gene>
<evidence type="ECO:0000256" key="2">
    <source>
        <dbReference type="ARBA" id="ARBA00004184"/>
    </source>
</evidence>
<keyword evidence="5 10" id="KW-0375">Hydrogen ion transport</keyword>
<dbReference type="Gene3D" id="2.60.15.10">
    <property type="entry name" value="F0F1 ATP synthase delta/epsilon subunit, N-terminal"/>
    <property type="match status" value="1"/>
</dbReference>
<dbReference type="HAMAP" id="MF_00530">
    <property type="entry name" value="ATP_synth_epsil_bac"/>
    <property type="match status" value="1"/>
</dbReference>
<comment type="similarity">
    <text evidence="3 10">Belongs to the ATPase epsilon chain family.</text>
</comment>
<keyword evidence="4 10" id="KW-0813">Transport</keyword>
<organism evidence="12 13">
    <name type="scientific">Candidatus Phycorickettsia trachydisci</name>
    <dbReference type="NCBI Taxonomy" id="2115978"/>
    <lineage>
        <taxon>Bacteria</taxon>
        <taxon>Pseudomonadati</taxon>
        <taxon>Pseudomonadota</taxon>
        <taxon>Alphaproteobacteria</taxon>
        <taxon>Rickettsiales</taxon>
        <taxon>Rickettsiaceae</taxon>
        <taxon>Candidatus Phycorickettsia</taxon>
    </lineage>
</organism>
<keyword evidence="7 10" id="KW-0472">Membrane</keyword>
<reference evidence="12 13" key="1">
    <citation type="submission" date="2018-03" db="EMBL/GenBank/DDBJ databases">
        <title>A gene transfer event suggests a long-term partnership between eustigmatophyte algae and a novel lineage of endosymbiotic bacteria.</title>
        <authorList>
            <person name="Yurchenko T."/>
            <person name="Sevcikova T."/>
            <person name="Pribyl P."/>
            <person name="El Karkouri K."/>
            <person name="Klimes V."/>
            <person name="Amaral R."/>
            <person name="Zbrankova V."/>
            <person name="Kim E."/>
            <person name="Raoult D."/>
            <person name="Santos L.M.A."/>
            <person name="Elias M."/>
        </authorList>
    </citation>
    <scope>NUCLEOTIDE SEQUENCE [LARGE SCALE GENOMIC DNA]</scope>
    <source>
        <strain evidence="12">CCALA 838</strain>
    </source>
</reference>
<sequence>MLKLTLFAPLGGKHTQEADMILLPTINGQIGVLKGHIALMASLQFGLIVLRDAKGLVLGSFYIDGGEVEVKDDHVKVLCNDFVDAKKCDKAFLEKQISSYPKKVSFYQSILNIVAKAAA</sequence>
<evidence type="ECO:0000313" key="12">
    <source>
        <dbReference type="EMBL" id="AVP87108.1"/>
    </source>
</evidence>
<evidence type="ECO:0000256" key="4">
    <source>
        <dbReference type="ARBA" id="ARBA00022448"/>
    </source>
</evidence>
<feature type="domain" description="ATP synthase F1 complex delta/epsilon subunit N-terminal" evidence="11">
    <location>
        <begin position="2"/>
        <end position="81"/>
    </location>
</feature>
<protein>
    <recommendedName>
        <fullName evidence="10">ATP synthase epsilon chain</fullName>
    </recommendedName>
    <alternativeName>
        <fullName evidence="10">ATP synthase F1 sector epsilon subunit</fullName>
    </alternativeName>
    <alternativeName>
        <fullName evidence="10">F-ATPase epsilon subunit</fullName>
    </alternativeName>
</protein>
<accession>A0A2P1P761</accession>
<dbReference type="SUPFAM" id="SSF51344">
    <property type="entry name" value="Epsilon subunit of F1F0-ATP synthase N-terminal domain"/>
    <property type="match status" value="1"/>
</dbReference>
<keyword evidence="6 10" id="KW-0406">Ion transport</keyword>
<dbReference type="PANTHER" id="PTHR13822">
    <property type="entry name" value="ATP SYNTHASE DELTA/EPSILON CHAIN"/>
    <property type="match status" value="1"/>
</dbReference>
<evidence type="ECO:0000256" key="8">
    <source>
        <dbReference type="ARBA" id="ARBA00023196"/>
    </source>
</evidence>
<comment type="subcellular location">
    <subcellularLocation>
        <location evidence="10">Cell membrane</location>
        <topology evidence="10">Peripheral membrane protein</topology>
    </subcellularLocation>
    <subcellularLocation>
        <location evidence="2">Endomembrane system</location>
        <topology evidence="2">Peripheral membrane protein</topology>
    </subcellularLocation>
</comment>
<dbReference type="KEGG" id="ptc:phytr_1490"/>
<evidence type="ECO:0000256" key="1">
    <source>
        <dbReference type="ARBA" id="ARBA00003543"/>
    </source>
</evidence>
<dbReference type="InterPro" id="IPR001469">
    <property type="entry name" value="ATP_synth_F1_dsu/esu"/>
</dbReference>
<dbReference type="Pfam" id="PF02823">
    <property type="entry name" value="ATP-synt_DE_N"/>
    <property type="match status" value="1"/>
</dbReference>
<dbReference type="GO" id="GO:0005886">
    <property type="term" value="C:plasma membrane"/>
    <property type="evidence" value="ECO:0007669"/>
    <property type="project" value="UniProtKB-SubCell"/>
</dbReference>
<dbReference type="Proteomes" id="UP000241762">
    <property type="component" value="Chromosome"/>
</dbReference>
<evidence type="ECO:0000313" key="13">
    <source>
        <dbReference type="Proteomes" id="UP000241762"/>
    </source>
</evidence>
<evidence type="ECO:0000259" key="11">
    <source>
        <dbReference type="Pfam" id="PF02823"/>
    </source>
</evidence>
<dbReference type="GO" id="GO:0005524">
    <property type="term" value="F:ATP binding"/>
    <property type="evidence" value="ECO:0007669"/>
    <property type="project" value="UniProtKB-UniRule"/>
</dbReference>
<keyword evidence="10" id="KW-1003">Cell membrane</keyword>
<dbReference type="InterPro" id="IPR020546">
    <property type="entry name" value="ATP_synth_F1_dsu/esu_N"/>
</dbReference>
<comment type="subunit">
    <text evidence="10">F-type ATPases have 2 components, CF(1) - the catalytic core - and CF(0) - the membrane proton channel. CF(1) has five subunits: alpha(3), beta(3), gamma(1), delta(1), epsilon(1). CF(0) has three main subunits: a, b and c.</text>
</comment>
<proteinExistence type="inferred from homology"/>
<keyword evidence="13" id="KW-1185">Reference proteome</keyword>
<dbReference type="InterPro" id="IPR036771">
    <property type="entry name" value="ATPsynth_dsu/esu_N"/>
</dbReference>
<evidence type="ECO:0000256" key="9">
    <source>
        <dbReference type="ARBA" id="ARBA00023310"/>
    </source>
</evidence>
<dbReference type="OrthoDB" id="9799969at2"/>
<comment type="function">
    <text evidence="1 10">Produces ATP from ADP in the presence of a proton gradient across the membrane.</text>
</comment>
<evidence type="ECO:0000256" key="7">
    <source>
        <dbReference type="ARBA" id="ARBA00023136"/>
    </source>
</evidence>
<evidence type="ECO:0000256" key="10">
    <source>
        <dbReference type="HAMAP-Rule" id="MF_00530"/>
    </source>
</evidence>
<dbReference type="EMBL" id="CP027845">
    <property type="protein sequence ID" value="AVP87108.1"/>
    <property type="molecule type" value="Genomic_DNA"/>
</dbReference>
<keyword evidence="8 10" id="KW-0139">CF(1)</keyword>
<evidence type="ECO:0000256" key="3">
    <source>
        <dbReference type="ARBA" id="ARBA00005712"/>
    </source>
</evidence>
<dbReference type="GO" id="GO:0045259">
    <property type="term" value="C:proton-transporting ATP synthase complex"/>
    <property type="evidence" value="ECO:0007669"/>
    <property type="project" value="UniProtKB-KW"/>
</dbReference>
<dbReference type="PANTHER" id="PTHR13822:SF10">
    <property type="entry name" value="ATP SYNTHASE EPSILON CHAIN, CHLOROPLASTIC"/>
    <property type="match status" value="1"/>
</dbReference>